<dbReference type="EMBL" id="BOVJ01000021">
    <property type="protein sequence ID" value="GIQ62155.1"/>
    <property type="molecule type" value="Genomic_DNA"/>
</dbReference>
<gene>
    <name evidence="2" type="ORF">PACILC2_07230</name>
</gene>
<accession>A0ABQ4N1V6</accession>
<sequence>MNHYEGITPDQRWRNDLLNEMRQIRQLLERNAQAVEQPEEKSEPKRRGRRKGA</sequence>
<evidence type="ECO:0000256" key="1">
    <source>
        <dbReference type="SAM" id="MobiDB-lite"/>
    </source>
</evidence>
<reference evidence="2 3" key="1">
    <citation type="submission" date="2021-04" db="EMBL/GenBank/DDBJ databases">
        <title>Draft genome sequence of Paenibacillus cisolokensis, LC2-13A.</title>
        <authorList>
            <person name="Uke A."/>
            <person name="Chhe C."/>
            <person name="Baramee S."/>
            <person name="Kosugi A."/>
        </authorList>
    </citation>
    <scope>NUCLEOTIDE SEQUENCE [LARGE SCALE GENOMIC DNA]</scope>
    <source>
        <strain evidence="2 3">LC2-13A</strain>
    </source>
</reference>
<comment type="caution">
    <text evidence="2">The sequence shown here is derived from an EMBL/GenBank/DDBJ whole genome shotgun (WGS) entry which is preliminary data.</text>
</comment>
<feature type="region of interest" description="Disordered" evidence="1">
    <location>
        <begin position="29"/>
        <end position="53"/>
    </location>
</feature>
<dbReference type="Proteomes" id="UP000680304">
    <property type="component" value="Unassembled WGS sequence"/>
</dbReference>
<protein>
    <submittedName>
        <fullName evidence="2">Uncharacterized protein</fullName>
    </submittedName>
</protein>
<proteinExistence type="predicted"/>
<name>A0ABQ4N1V6_9BACL</name>
<evidence type="ECO:0000313" key="3">
    <source>
        <dbReference type="Proteomes" id="UP000680304"/>
    </source>
</evidence>
<organism evidence="2 3">
    <name type="scientific">Paenibacillus cisolokensis</name>
    <dbReference type="NCBI Taxonomy" id="1658519"/>
    <lineage>
        <taxon>Bacteria</taxon>
        <taxon>Bacillati</taxon>
        <taxon>Bacillota</taxon>
        <taxon>Bacilli</taxon>
        <taxon>Bacillales</taxon>
        <taxon>Paenibacillaceae</taxon>
        <taxon>Paenibacillus</taxon>
    </lineage>
</organism>
<dbReference type="RefSeq" id="WP_213527480.1">
    <property type="nucleotide sequence ID" value="NZ_BOVJ01000021.1"/>
</dbReference>
<keyword evidence="3" id="KW-1185">Reference proteome</keyword>
<evidence type="ECO:0000313" key="2">
    <source>
        <dbReference type="EMBL" id="GIQ62155.1"/>
    </source>
</evidence>